<keyword evidence="4 6" id="KW-0472">Membrane</keyword>
<keyword evidence="2 6" id="KW-0812">Transmembrane</keyword>
<evidence type="ECO:0000313" key="7">
    <source>
        <dbReference type="EMBL" id="KRW99901.1"/>
    </source>
</evidence>
<reference evidence="7 8" key="1">
    <citation type="journal article" date="2015" name="Sci. Rep.">
        <title>Genome of the facultative scuticociliatosis pathogen Pseudocohnilembus persalinus provides insight into its virulence through horizontal gene transfer.</title>
        <authorList>
            <person name="Xiong J."/>
            <person name="Wang G."/>
            <person name="Cheng J."/>
            <person name="Tian M."/>
            <person name="Pan X."/>
            <person name="Warren A."/>
            <person name="Jiang C."/>
            <person name="Yuan D."/>
            <person name="Miao W."/>
        </authorList>
    </citation>
    <scope>NUCLEOTIDE SEQUENCE [LARGE SCALE GENOMIC DNA]</scope>
    <source>
        <strain evidence="7">36N120E</strain>
    </source>
</reference>
<evidence type="ECO:0000256" key="1">
    <source>
        <dbReference type="ARBA" id="ARBA00004141"/>
    </source>
</evidence>
<feature type="transmembrane region" description="Helical" evidence="6">
    <location>
        <begin position="238"/>
        <end position="255"/>
    </location>
</feature>
<feature type="transmembrane region" description="Helical" evidence="6">
    <location>
        <begin position="107"/>
        <end position="128"/>
    </location>
</feature>
<dbReference type="GO" id="GO:0015165">
    <property type="term" value="F:pyrimidine nucleotide-sugar transmembrane transporter activity"/>
    <property type="evidence" value="ECO:0007669"/>
    <property type="project" value="InterPro"/>
</dbReference>
<organism evidence="7 8">
    <name type="scientific">Pseudocohnilembus persalinus</name>
    <name type="common">Ciliate</name>
    <dbReference type="NCBI Taxonomy" id="266149"/>
    <lineage>
        <taxon>Eukaryota</taxon>
        <taxon>Sar</taxon>
        <taxon>Alveolata</taxon>
        <taxon>Ciliophora</taxon>
        <taxon>Intramacronucleata</taxon>
        <taxon>Oligohymenophorea</taxon>
        <taxon>Scuticociliatia</taxon>
        <taxon>Philasterida</taxon>
        <taxon>Pseudocohnilembidae</taxon>
        <taxon>Pseudocohnilembus</taxon>
    </lineage>
</organism>
<dbReference type="PANTHER" id="PTHR13146:SF0">
    <property type="entry name" value="SOLUTE CARRIER FAMILY 35 MEMBER F6"/>
    <property type="match status" value="1"/>
</dbReference>
<evidence type="ECO:0008006" key="9">
    <source>
        <dbReference type="Google" id="ProtNLM"/>
    </source>
</evidence>
<dbReference type="InParanoid" id="A0A0V0QCD1"/>
<evidence type="ECO:0000256" key="4">
    <source>
        <dbReference type="ARBA" id="ARBA00023136"/>
    </source>
</evidence>
<dbReference type="Proteomes" id="UP000054937">
    <property type="component" value="Unassembled WGS sequence"/>
</dbReference>
<name>A0A0V0QCD1_PSEPJ</name>
<comment type="caution">
    <text evidence="7">The sequence shown here is derived from an EMBL/GenBank/DDBJ whole genome shotgun (WGS) entry which is preliminary data.</text>
</comment>
<evidence type="ECO:0000256" key="2">
    <source>
        <dbReference type="ARBA" id="ARBA00022692"/>
    </source>
</evidence>
<dbReference type="PANTHER" id="PTHR13146">
    <property type="match status" value="1"/>
</dbReference>
<dbReference type="EMBL" id="LDAU01000202">
    <property type="protein sequence ID" value="KRW99901.1"/>
    <property type="molecule type" value="Genomic_DNA"/>
</dbReference>
<sequence>MAEGGEKEISDAQKYLLILFMILSGAANTIVYNAQNSTVTELDGEFGPTNYKYQHPYMQALTMFIGEFSVIVAFFYTKKMTAERRQVYENEKVYQAALGKSISPIKYFLIVIPASCDFFTSTLQYIALNYVDPSIYQMLRGGVILVTALFSKLILKRQIFTYQYYGCALVFIGIGLVGASNYIFPQSRESGADDSAAQLIAMMLIVLSLFFNGGLFVSEEKLLGKFFLIPFQIVGTEGFWGCLIYSIILPILSYAHCPLQSLKSGCVVYPAYGSPDGENKQAFYENQWNIDHATFESPSLFFKQLGSSPFLLIMVILGVFTIAVYNVCGVNVTKHISSLTRSIVDVSRTLLVWMVSLIFTWTIGKSNDNYIWENTRVGAILFELLGFFILIFGNFVYNGIIKLPFAMPPQEAIEDEEEALLEDQEKDISLQEPQGMYTKQSSAYRRSTGRDSFHN</sequence>
<dbReference type="SUPFAM" id="SSF103481">
    <property type="entry name" value="Multidrug resistance efflux transporter EmrE"/>
    <property type="match status" value="1"/>
</dbReference>
<gene>
    <name evidence="7" type="ORF">PPERSA_12577</name>
</gene>
<feature type="transmembrane region" description="Helical" evidence="6">
    <location>
        <begin position="310"/>
        <end position="333"/>
    </location>
</feature>
<dbReference type="Pfam" id="PF04142">
    <property type="entry name" value="Nuc_sug_transp"/>
    <property type="match status" value="1"/>
</dbReference>
<evidence type="ECO:0000256" key="5">
    <source>
        <dbReference type="SAM" id="MobiDB-lite"/>
    </source>
</evidence>
<dbReference type="GO" id="GO:0000139">
    <property type="term" value="C:Golgi membrane"/>
    <property type="evidence" value="ECO:0007669"/>
    <property type="project" value="InterPro"/>
</dbReference>
<accession>A0A0V0QCD1</accession>
<evidence type="ECO:0000256" key="3">
    <source>
        <dbReference type="ARBA" id="ARBA00022989"/>
    </source>
</evidence>
<dbReference type="InterPro" id="IPR037185">
    <property type="entry name" value="EmrE-like"/>
</dbReference>
<feature type="region of interest" description="Disordered" evidence="5">
    <location>
        <begin position="424"/>
        <end position="455"/>
    </location>
</feature>
<dbReference type="InterPro" id="IPR007271">
    <property type="entry name" value="Nuc_sug_transpt"/>
</dbReference>
<feature type="transmembrane region" description="Helical" evidence="6">
    <location>
        <begin position="134"/>
        <end position="155"/>
    </location>
</feature>
<feature type="transmembrane region" description="Helical" evidence="6">
    <location>
        <begin position="196"/>
        <end position="217"/>
    </location>
</feature>
<evidence type="ECO:0000256" key="6">
    <source>
        <dbReference type="SAM" id="Phobius"/>
    </source>
</evidence>
<feature type="transmembrane region" description="Helical" evidence="6">
    <location>
        <begin position="345"/>
        <end position="364"/>
    </location>
</feature>
<keyword evidence="3 6" id="KW-1133">Transmembrane helix</keyword>
<comment type="subcellular location">
    <subcellularLocation>
        <location evidence="1">Membrane</location>
        <topology evidence="1">Multi-pass membrane protein</topology>
    </subcellularLocation>
</comment>
<protein>
    <recommendedName>
        <fullName evidence="9">Nucleotide-sugar transporter</fullName>
    </recommendedName>
</protein>
<keyword evidence="8" id="KW-1185">Reference proteome</keyword>
<dbReference type="AlphaFoldDB" id="A0A0V0QCD1"/>
<dbReference type="OMA" id="RVEYDNQ"/>
<feature type="transmembrane region" description="Helical" evidence="6">
    <location>
        <begin position="55"/>
        <end position="76"/>
    </location>
</feature>
<dbReference type="OrthoDB" id="300580at2759"/>
<feature type="transmembrane region" description="Helical" evidence="6">
    <location>
        <begin position="15"/>
        <end position="35"/>
    </location>
</feature>
<feature type="transmembrane region" description="Helical" evidence="6">
    <location>
        <begin position="376"/>
        <end position="397"/>
    </location>
</feature>
<evidence type="ECO:0000313" key="8">
    <source>
        <dbReference type="Proteomes" id="UP000054937"/>
    </source>
</evidence>
<feature type="transmembrane region" description="Helical" evidence="6">
    <location>
        <begin position="162"/>
        <end position="184"/>
    </location>
</feature>
<proteinExistence type="predicted"/>